<protein>
    <recommendedName>
        <fullName evidence="4">Peptidase</fullName>
    </recommendedName>
</protein>
<evidence type="ECO:0000259" key="2">
    <source>
        <dbReference type="Pfam" id="PF16169"/>
    </source>
</evidence>
<feature type="domain" description="DUF4872" evidence="2">
    <location>
        <begin position="155"/>
        <end position="325"/>
    </location>
</feature>
<dbReference type="InterPro" id="IPR032369">
    <property type="entry name" value="DUF4872"/>
</dbReference>
<organism evidence="3">
    <name type="scientific">hydrothermal vent metagenome</name>
    <dbReference type="NCBI Taxonomy" id="652676"/>
    <lineage>
        <taxon>unclassified sequences</taxon>
        <taxon>metagenomes</taxon>
        <taxon>ecological metagenomes</taxon>
    </lineage>
</organism>
<evidence type="ECO:0000313" key="3">
    <source>
        <dbReference type="EMBL" id="VAW99847.1"/>
    </source>
</evidence>
<accession>A0A3B1AKB9</accession>
<dbReference type="InterPro" id="IPR026935">
    <property type="entry name" value="BtrH_N"/>
</dbReference>
<feature type="domain" description="Butirosin biosynthesis protein H N-terminal" evidence="1">
    <location>
        <begin position="12"/>
        <end position="144"/>
    </location>
</feature>
<proteinExistence type="predicted"/>
<gene>
    <name evidence="3" type="ORF">MNBD_GAMMA21-2374</name>
</gene>
<evidence type="ECO:0000259" key="1">
    <source>
        <dbReference type="Pfam" id="PF14399"/>
    </source>
</evidence>
<dbReference type="EMBL" id="UOFR01000070">
    <property type="protein sequence ID" value="VAW99847.1"/>
    <property type="molecule type" value="Genomic_DNA"/>
</dbReference>
<name>A0A3B1AKB9_9ZZZZ</name>
<evidence type="ECO:0008006" key="4">
    <source>
        <dbReference type="Google" id="ProtNLM"/>
    </source>
</evidence>
<reference evidence="3" key="1">
    <citation type="submission" date="2018-06" db="EMBL/GenBank/DDBJ databases">
        <authorList>
            <person name="Zhirakovskaya E."/>
        </authorList>
    </citation>
    <scope>NUCLEOTIDE SEQUENCE</scope>
</reference>
<dbReference type="Pfam" id="PF14399">
    <property type="entry name" value="BtrH_N"/>
    <property type="match status" value="1"/>
</dbReference>
<dbReference type="AlphaFoldDB" id="A0A3B1AKB9"/>
<dbReference type="Pfam" id="PF16169">
    <property type="entry name" value="DUF4872"/>
    <property type="match status" value="1"/>
</dbReference>
<sequence>MTTDFIHRQAAHCETGAISSLLQHYDLDVSEPMVFGLASGIAFAYLPMVKINGLPLVAYRMPPRMIIKSLSRRIKGLDIRFNKFKNEADGMAALDKKLAENTIVGLQTSVFFLPYFPREMRFHFNAHNLLVYAKENDEYKISDPIFSHLVQADRKSLTQARFSRGALAPKGMMYYPVNIPKKVDFERLIPKAIRFTGKMNGRWNPIPLAGIRGMKRVAKKIEQLKNEDPRHARLFLGHIVRMQEEIGTGGAGFRFMYAAFLQEAAEKLNCNELTDLSREMTDAGDTWREFAVLAARTSKQRGEHDYVDIARQLQKVADKEYDLYNQMSGFKIR</sequence>